<reference evidence="1" key="1">
    <citation type="submission" date="2014-09" db="EMBL/GenBank/DDBJ databases">
        <authorList>
            <person name="Magalhaes I.L.F."/>
            <person name="Oliveira U."/>
            <person name="Santos F.R."/>
            <person name="Vidigal T.H.D.A."/>
            <person name="Brescovit A.D."/>
            <person name="Santos A.J."/>
        </authorList>
    </citation>
    <scope>NUCLEOTIDE SEQUENCE</scope>
    <source>
        <tissue evidence="1">Shoot tissue taken approximately 20 cm above the soil surface</tissue>
    </source>
</reference>
<evidence type="ECO:0000313" key="1">
    <source>
        <dbReference type="EMBL" id="JAD62358.1"/>
    </source>
</evidence>
<sequence>MGNHLPFSKMITNFCIMLTSSFFGMNF</sequence>
<protein>
    <submittedName>
        <fullName evidence="1">Uncharacterized protein</fullName>
    </submittedName>
</protein>
<name>A0A0A9BJL7_ARUDO</name>
<proteinExistence type="predicted"/>
<organism evidence="1">
    <name type="scientific">Arundo donax</name>
    <name type="common">Giant reed</name>
    <name type="synonym">Donax arundinaceus</name>
    <dbReference type="NCBI Taxonomy" id="35708"/>
    <lineage>
        <taxon>Eukaryota</taxon>
        <taxon>Viridiplantae</taxon>
        <taxon>Streptophyta</taxon>
        <taxon>Embryophyta</taxon>
        <taxon>Tracheophyta</taxon>
        <taxon>Spermatophyta</taxon>
        <taxon>Magnoliopsida</taxon>
        <taxon>Liliopsida</taxon>
        <taxon>Poales</taxon>
        <taxon>Poaceae</taxon>
        <taxon>PACMAD clade</taxon>
        <taxon>Arundinoideae</taxon>
        <taxon>Arundineae</taxon>
        <taxon>Arundo</taxon>
    </lineage>
</organism>
<dbReference type="AlphaFoldDB" id="A0A0A9BJL7"/>
<reference evidence="1" key="2">
    <citation type="journal article" date="2015" name="Data Brief">
        <title>Shoot transcriptome of the giant reed, Arundo donax.</title>
        <authorList>
            <person name="Barrero R.A."/>
            <person name="Guerrero F.D."/>
            <person name="Moolhuijzen P."/>
            <person name="Goolsby J.A."/>
            <person name="Tidwell J."/>
            <person name="Bellgard S.E."/>
            <person name="Bellgard M.I."/>
        </authorList>
    </citation>
    <scope>NUCLEOTIDE SEQUENCE</scope>
    <source>
        <tissue evidence="1">Shoot tissue taken approximately 20 cm above the soil surface</tissue>
    </source>
</reference>
<dbReference type="EMBL" id="GBRH01235537">
    <property type="protein sequence ID" value="JAD62358.1"/>
    <property type="molecule type" value="Transcribed_RNA"/>
</dbReference>
<accession>A0A0A9BJL7</accession>